<evidence type="ECO:0000313" key="3">
    <source>
        <dbReference type="WBParaSite" id="GPUH_0001563701-mRNA-1"/>
    </source>
</evidence>
<evidence type="ECO:0000313" key="2">
    <source>
        <dbReference type="Proteomes" id="UP000271098"/>
    </source>
</evidence>
<dbReference type="EMBL" id="UYRT01082692">
    <property type="protein sequence ID" value="VDN26338.1"/>
    <property type="molecule type" value="Genomic_DNA"/>
</dbReference>
<name>A0A183E3S4_9BILA</name>
<sequence>MFRFVTETFAGAKEVLEDESFDIAAVVIAVSVEVFLVAELDAAALDVVVVLLECKENEVLPVPRNVLGVGIAPLSAFAN</sequence>
<protein>
    <submittedName>
        <fullName evidence="1 3">Uncharacterized protein</fullName>
    </submittedName>
</protein>
<dbReference type="WBParaSite" id="GPUH_0001563701-mRNA-1">
    <property type="protein sequence ID" value="GPUH_0001563701-mRNA-1"/>
    <property type="gene ID" value="GPUH_0001563701"/>
</dbReference>
<reference evidence="1 2" key="2">
    <citation type="submission" date="2018-11" db="EMBL/GenBank/DDBJ databases">
        <authorList>
            <consortium name="Pathogen Informatics"/>
        </authorList>
    </citation>
    <scope>NUCLEOTIDE SEQUENCE [LARGE SCALE GENOMIC DNA]</scope>
</reference>
<evidence type="ECO:0000313" key="1">
    <source>
        <dbReference type="EMBL" id="VDN26338.1"/>
    </source>
</evidence>
<dbReference type="AlphaFoldDB" id="A0A183E3S4"/>
<reference evidence="3" key="1">
    <citation type="submission" date="2016-06" db="UniProtKB">
        <authorList>
            <consortium name="WormBaseParasite"/>
        </authorList>
    </citation>
    <scope>IDENTIFICATION</scope>
</reference>
<gene>
    <name evidence="1" type="ORF">GPUH_LOCUS15614</name>
</gene>
<keyword evidence="2" id="KW-1185">Reference proteome</keyword>
<proteinExistence type="predicted"/>
<dbReference type="Proteomes" id="UP000271098">
    <property type="component" value="Unassembled WGS sequence"/>
</dbReference>
<organism evidence="3">
    <name type="scientific">Gongylonema pulchrum</name>
    <dbReference type="NCBI Taxonomy" id="637853"/>
    <lineage>
        <taxon>Eukaryota</taxon>
        <taxon>Metazoa</taxon>
        <taxon>Ecdysozoa</taxon>
        <taxon>Nematoda</taxon>
        <taxon>Chromadorea</taxon>
        <taxon>Rhabditida</taxon>
        <taxon>Spirurina</taxon>
        <taxon>Spiruromorpha</taxon>
        <taxon>Spiruroidea</taxon>
        <taxon>Gongylonematidae</taxon>
        <taxon>Gongylonema</taxon>
    </lineage>
</organism>
<accession>A0A183E3S4</accession>